<keyword evidence="2" id="KW-1185">Reference proteome</keyword>
<comment type="caution">
    <text evidence="1">The sequence shown here is derived from an EMBL/GenBank/DDBJ whole genome shotgun (WGS) entry which is preliminary data.</text>
</comment>
<protein>
    <submittedName>
        <fullName evidence="1">Uncharacterized protein</fullName>
    </submittedName>
</protein>
<dbReference type="Proteomes" id="UP000805193">
    <property type="component" value="Unassembled WGS sequence"/>
</dbReference>
<accession>A0AC60QU87</accession>
<evidence type="ECO:0000313" key="2">
    <source>
        <dbReference type="Proteomes" id="UP000805193"/>
    </source>
</evidence>
<gene>
    <name evidence="1" type="ORF">HPB47_016536</name>
</gene>
<proteinExistence type="predicted"/>
<dbReference type="EMBL" id="JABSTQ010005240">
    <property type="protein sequence ID" value="KAG0439774.1"/>
    <property type="molecule type" value="Genomic_DNA"/>
</dbReference>
<sequence length="826" mass="93053">MDKSGQSDPDLPGDWTLVPTEDDIMDTSSLTPGAAGSRVEDIPLTDNTTNTKREMTLAKPADQDEDECEADGDAHGGSNRDSDIDIIDEDTDNSLHSMNSSALGHTSLMSFSELSVGTSSSFGNLEVLSSDSLEPVTASSDASLPAGLELRPGVRRYRHIPNTRLNWSLTLLAVVVAAAAVGLGVGHYLGWSDRWFLQLKMSQSPASVLRALNKELEACVRHQDESPHPLHTRDERVCHEDDEYWANKLERVLLENPSLGQLLDREASRVSLCEAGYTDCDREKDDGPPLDLVLNQIRHVMSAELATVGFLLRDQGRTMAHFKKQRERRRLLAEKRAKEEADDLMANLETKVKSLNEENEELKSRLGHDSLREAMLISLERQVQMLQTENSQLKQKMQQVPRHERTLDMTYASRISILRDKVNHLLIENEDLRGVVARLRYSRPLQTAVEDGDPLQESLADRASSLETAEAHVDKPVSQTTAADDDGFVLQTSEADDGVSDKTTHADDEFEKTTEVDGSPVKTAKTDDNVFEKTTDETEEALMVEDSKHWRRLYEQLRESRARDKTGSVWKKLLGTAQTLYDDMETAFDTSLDSLFRYVKDSAELTGDFAPRLQELVTKMREEVTKKRAEFQEYMEQSSQDRDETHGAAVSRTIKLLEGSLKKVFQVGAKFMAKGKKVTEAKADKLFEKLSKVALTLGRRWEKVATPGDAPSGGAETAARKKPEEDGLGKRAMDLVDEEEKKEREDWFSSRAKGRERQRSNGEESTAETENWYLKRQNWRRDKEAVKTTAKPTKSRADKKTRRNSSRDHRHPSLTSEEDEISYRAR</sequence>
<evidence type="ECO:0000313" key="1">
    <source>
        <dbReference type="EMBL" id="KAG0439774.1"/>
    </source>
</evidence>
<reference evidence="1 2" key="1">
    <citation type="journal article" date="2020" name="Cell">
        <title>Large-Scale Comparative Analyses of Tick Genomes Elucidate Their Genetic Diversity and Vector Capacities.</title>
        <authorList>
            <consortium name="Tick Genome and Microbiome Consortium (TIGMIC)"/>
            <person name="Jia N."/>
            <person name="Wang J."/>
            <person name="Shi W."/>
            <person name="Du L."/>
            <person name="Sun Y."/>
            <person name="Zhan W."/>
            <person name="Jiang J.F."/>
            <person name="Wang Q."/>
            <person name="Zhang B."/>
            <person name="Ji P."/>
            <person name="Bell-Sakyi L."/>
            <person name="Cui X.M."/>
            <person name="Yuan T.T."/>
            <person name="Jiang B.G."/>
            <person name="Yang W.F."/>
            <person name="Lam T.T."/>
            <person name="Chang Q.C."/>
            <person name="Ding S.J."/>
            <person name="Wang X.J."/>
            <person name="Zhu J.G."/>
            <person name="Ruan X.D."/>
            <person name="Zhao L."/>
            <person name="Wei J.T."/>
            <person name="Ye R.Z."/>
            <person name="Que T.C."/>
            <person name="Du C.H."/>
            <person name="Zhou Y.H."/>
            <person name="Cheng J.X."/>
            <person name="Dai P.F."/>
            <person name="Guo W.B."/>
            <person name="Han X.H."/>
            <person name="Huang E.J."/>
            <person name="Li L.F."/>
            <person name="Wei W."/>
            <person name="Gao Y.C."/>
            <person name="Liu J.Z."/>
            <person name="Shao H.Z."/>
            <person name="Wang X."/>
            <person name="Wang C.C."/>
            <person name="Yang T.C."/>
            <person name="Huo Q.B."/>
            <person name="Li W."/>
            <person name="Chen H.Y."/>
            <person name="Chen S.E."/>
            <person name="Zhou L.G."/>
            <person name="Ni X.B."/>
            <person name="Tian J.H."/>
            <person name="Sheng Y."/>
            <person name="Liu T."/>
            <person name="Pan Y.S."/>
            <person name="Xia L.Y."/>
            <person name="Li J."/>
            <person name="Zhao F."/>
            <person name="Cao W.C."/>
        </authorList>
    </citation>
    <scope>NUCLEOTIDE SEQUENCE [LARGE SCALE GENOMIC DNA]</scope>
    <source>
        <strain evidence="1">Iper-2018</strain>
    </source>
</reference>
<organism evidence="1 2">
    <name type="scientific">Ixodes persulcatus</name>
    <name type="common">Taiga tick</name>
    <dbReference type="NCBI Taxonomy" id="34615"/>
    <lineage>
        <taxon>Eukaryota</taxon>
        <taxon>Metazoa</taxon>
        <taxon>Ecdysozoa</taxon>
        <taxon>Arthropoda</taxon>
        <taxon>Chelicerata</taxon>
        <taxon>Arachnida</taxon>
        <taxon>Acari</taxon>
        <taxon>Parasitiformes</taxon>
        <taxon>Ixodida</taxon>
        <taxon>Ixodoidea</taxon>
        <taxon>Ixodidae</taxon>
        <taxon>Ixodinae</taxon>
        <taxon>Ixodes</taxon>
    </lineage>
</organism>
<name>A0AC60QU87_IXOPE</name>